<sequence>MARIFADQKLSDPRQSALIRVIRVPFFPIRVPFLFPPLYFLTHRVILFVKILTNPVRQ</sequence>
<dbReference type="EMBL" id="LN890656">
    <property type="protein sequence ID" value="CUS06077.1"/>
    <property type="molecule type" value="Genomic_DNA"/>
</dbReference>
<organism evidence="1 2">
    <name type="scientific">Candidatus Promineifilum breve</name>
    <dbReference type="NCBI Taxonomy" id="1806508"/>
    <lineage>
        <taxon>Bacteria</taxon>
        <taxon>Bacillati</taxon>
        <taxon>Chloroflexota</taxon>
        <taxon>Ardenticatenia</taxon>
        <taxon>Candidatus Promineifilales</taxon>
        <taxon>Candidatus Promineifilaceae</taxon>
        <taxon>Candidatus Promineifilum</taxon>
    </lineage>
</organism>
<protein>
    <submittedName>
        <fullName evidence="1">Uncharacterized protein</fullName>
    </submittedName>
</protein>
<dbReference type="AlphaFoldDB" id="A0A170PJX0"/>
<keyword evidence="2" id="KW-1185">Reference proteome</keyword>
<dbReference type="Proteomes" id="UP000215027">
    <property type="component" value="Chromosome II"/>
</dbReference>
<accession>A0A170PJX0</accession>
<dbReference type="KEGG" id="pbf:CFX0092_B0543"/>
<name>A0A170PJX0_9CHLR</name>
<reference evidence="1" key="1">
    <citation type="submission" date="2016-01" db="EMBL/GenBank/DDBJ databases">
        <authorList>
            <person name="Mcilroy J.S."/>
            <person name="Karst M S."/>
            <person name="Albertsen M."/>
        </authorList>
    </citation>
    <scope>NUCLEOTIDE SEQUENCE</scope>
    <source>
        <strain evidence="1">Cfx-K</strain>
    </source>
</reference>
<evidence type="ECO:0000313" key="1">
    <source>
        <dbReference type="EMBL" id="CUS06077.1"/>
    </source>
</evidence>
<proteinExistence type="predicted"/>
<gene>
    <name evidence="1" type="ORF">CFX0092_B0543</name>
</gene>
<evidence type="ECO:0000313" key="2">
    <source>
        <dbReference type="Proteomes" id="UP000215027"/>
    </source>
</evidence>